<proteinExistence type="predicted"/>
<reference evidence="1" key="1">
    <citation type="submission" date="2020-05" db="EMBL/GenBank/DDBJ databases">
        <authorList>
            <person name="Chiriac C."/>
            <person name="Salcher M."/>
            <person name="Ghai R."/>
            <person name="Kavagutti S V."/>
        </authorList>
    </citation>
    <scope>NUCLEOTIDE SEQUENCE</scope>
</reference>
<evidence type="ECO:0000313" key="1">
    <source>
        <dbReference type="EMBL" id="CAB5225977.1"/>
    </source>
</evidence>
<dbReference type="EMBL" id="LR798349">
    <property type="protein sequence ID" value="CAB5225977.1"/>
    <property type="molecule type" value="Genomic_DNA"/>
</dbReference>
<organism evidence="1">
    <name type="scientific">uncultured Caudovirales phage</name>
    <dbReference type="NCBI Taxonomy" id="2100421"/>
    <lineage>
        <taxon>Viruses</taxon>
        <taxon>Duplodnaviria</taxon>
        <taxon>Heunggongvirae</taxon>
        <taxon>Uroviricota</taxon>
        <taxon>Caudoviricetes</taxon>
        <taxon>Peduoviridae</taxon>
        <taxon>Maltschvirus</taxon>
        <taxon>Maltschvirus maltsch</taxon>
    </lineage>
</organism>
<name>A0A6J7X527_9CAUD</name>
<protein>
    <submittedName>
        <fullName evidence="1">Uncharacterized protein</fullName>
    </submittedName>
</protein>
<accession>A0A6J7X527</accession>
<sequence length="86" mass="10009">MSIEKQNPASCQTAVSGSWFDFYGSKNENRNIVYPKIDENVEFETTNGLTLQGEFANKHSVGVFWAKNWGYFYDEQVVRWRSSNCR</sequence>
<gene>
    <name evidence="1" type="ORF">UFOVP754_22</name>
</gene>